<proteinExistence type="predicted"/>
<keyword evidence="1" id="KW-0732">Signal</keyword>
<reference evidence="3" key="1">
    <citation type="submission" date="2016-10" db="EMBL/GenBank/DDBJ databases">
        <authorList>
            <person name="Varghese N."/>
            <person name="Submissions S."/>
        </authorList>
    </citation>
    <scope>NUCLEOTIDE SEQUENCE [LARGE SCALE GENOMIC DNA]</scope>
    <source>
        <strain evidence="3">CGMCC 1.12402</strain>
    </source>
</reference>
<name>A0A1I0QSE4_9BACT</name>
<dbReference type="STRING" id="1267423.SAMN05216290_2592"/>
<gene>
    <name evidence="2" type="ORF">SAMN05216290_2592</name>
</gene>
<evidence type="ECO:0000313" key="2">
    <source>
        <dbReference type="EMBL" id="SEW29822.1"/>
    </source>
</evidence>
<dbReference type="OrthoDB" id="763581at2"/>
<dbReference type="EMBL" id="FOIR01000002">
    <property type="protein sequence ID" value="SEW29822.1"/>
    <property type="molecule type" value="Genomic_DNA"/>
</dbReference>
<dbReference type="Gene3D" id="2.40.160.20">
    <property type="match status" value="1"/>
</dbReference>
<sequence length="196" mass="21154">MERLKLSTLVVLITLLTFTLSAHAQDKGHNEITLGIGGFTSNDFLNDVANLTSSGGDLTYENSSTIGFLYITYGTAIAKNLMVNAIVGYQSISEDVQTNGSNDGEVKRNYITTGLEADYAWIAKEKFRLYSGLGIAYTTQNDKYDGNNNNIEDGDDSFFNFQVNALGARFGDTVAAFAEVGFGYKGVLSLGVSFGL</sequence>
<dbReference type="GeneID" id="99987286"/>
<dbReference type="Proteomes" id="UP000199437">
    <property type="component" value="Unassembled WGS sequence"/>
</dbReference>
<organism evidence="2 3">
    <name type="scientific">Roseivirga pacifica</name>
    <dbReference type="NCBI Taxonomy" id="1267423"/>
    <lineage>
        <taxon>Bacteria</taxon>
        <taxon>Pseudomonadati</taxon>
        <taxon>Bacteroidota</taxon>
        <taxon>Cytophagia</taxon>
        <taxon>Cytophagales</taxon>
        <taxon>Roseivirgaceae</taxon>
        <taxon>Roseivirga</taxon>
    </lineage>
</organism>
<dbReference type="RefSeq" id="WP_090258990.1">
    <property type="nucleotide sequence ID" value="NZ_FOIR01000002.1"/>
</dbReference>
<feature type="signal peptide" evidence="1">
    <location>
        <begin position="1"/>
        <end position="24"/>
    </location>
</feature>
<evidence type="ECO:0000256" key="1">
    <source>
        <dbReference type="SAM" id="SignalP"/>
    </source>
</evidence>
<evidence type="ECO:0000313" key="3">
    <source>
        <dbReference type="Proteomes" id="UP000199437"/>
    </source>
</evidence>
<feature type="chain" id="PRO_5011772659" evidence="1">
    <location>
        <begin position="25"/>
        <end position="196"/>
    </location>
</feature>
<protein>
    <submittedName>
        <fullName evidence="2">Outer membrane protein beta-barrel domain-containing protein</fullName>
    </submittedName>
</protein>
<accession>A0A1I0QSE4</accession>
<keyword evidence="3" id="KW-1185">Reference proteome</keyword>
<dbReference type="AlphaFoldDB" id="A0A1I0QSE4"/>